<dbReference type="EMBL" id="PFWU01000027">
    <property type="protein sequence ID" value="PJA45656.1"/>
    <property type="molecule type" value="Genomic_DNA"/>
</dbReference>
<accession>A0A2M7XD57</accession>
<comment type="caution">
    <text evidence="1">The sequence shown here is derived from an EMBL/GenBank/DDBJ whole genome shotgun (WGS) entry which is preliminary data.</text>
</comment>
<protein>
    <recommendedName>
        <fullName evidence="3">Transcription regulator TrmB N-terminal domain-containing protein</fullName>
    </recommendedName>
</protein>
<dbReference type="Gene3D" id="1.10.10.10">
    <property type="entry name" value="Winged helix-like DNA-binding domain superfamily/Winged helix DNA-binding domain"/>
    <property type="match status" value="1"/>
</dbReference>
<dbReference type="SUPFAM" id="SSF46785">
    <property type="entry name" value="Winged helix' DNA-binding domain"/>
    <property type="match status" value="1"/>
</dbReference>
<evidence type="ECO:0008006" key="3">
    <source>
        <dbReference type="Google" id="ProtNLM"/>
    </source>
</evidence>
<feature type="non-terminal residue" evidence="1">
    <location>
        <position position="137"/>
    </location>
</feature>
<sequence length="137" mass="15429">MDYLEQALKKLSLSDNAIRMYLQSFQLGRTTVGALAKHLGMDRSSAYLASTQLIEKDLMKEDLIDGKKHVWASPPETVETLLRKQAEGYSDVAQNISTHLGELSLQYRSINRPTLLQSFSGRSSLRRITQDILSSEI</sequence>
<reference evidence="2" key="1">
    <citation type="submission" date="2017-09" db="EMBL/GenBank/DDBJ databases">
        <title>Depth-based differentiation of microbial function through sediment-hosted aquifers and enrichment of novel symbionts in the deep terrestrial subsurface.</title>
        <authorList>
            <person name="Probst A.J."/>
            <person name="Ladd B."/>
            <person name="Jarett J.K."/>
            <person name="Geller-Mcgrath D.E."/>
            <person name="Sieber C.M.K."/>
            <person name="Emerson J.B."/>
            <person name="Anantharaman K."/>
            <person name="Thomas B.C."/>
            <person name="Malmstrom R."/>
            <person name="Stieglmeier M."/>
            <person name="Klingl A."/>
            <person name="Woyke T."/>
            <person name="Ryan C.M."/>
            <person name="Banfield J.F."/>
        </authorList>
    </citation>
    <scope>NUCLEOTIDE SEQUENCE [LARGE SCALE GENOMIC DNA]</scope>
</reference>
<evidence type="ECO:0000313" key="2">
    <source>
        <dbReference type="Proteomes" id="UP000229385"/>
    </source>
</evidence>
<evidence type="ECO:0000313" key="1">
    <source>
        <dbReference type="EMBL" id="PJA45656.1"/>
    </source>
</evidence>
<name>A0A2M7XD57_9BACT</name>
<dbReference type="InterPro" id="IPR036390">
    <property type="entry name" value="WH_DNA-bd_sf"/>
</dbReference>
<gene>
    <name evidence="1" type="ORF">CO174_02110</name>
</gene>
<dbReference type="AlphaFoldDB" id="A0A2M7XD57"/>
<organism evidence="1 2">
    <name type="scientific">Candidatus Uhrbacteria bacterium CG_4_9_14_3_um_filter_50_9</name>
    <dbReference type="NCBI Taxonomy" id="1975035"/>
    <lineage>
        <taxon>Bacteria</taxon>
        <taxon>Candidatus Uhriibacteriota</taxon>
    </lineage>
</organism>
<dbReference type="Proteomes" id="UP000229385">
    <property type="component" value="Unassembled WGS sequence"/>
</dbReference>
<dbReference type="InterPro" id="IPR036388">
    <property type="entry name" value="WH-like_DNA-bd_sf"/>
</dbReference>
<proteinExistence type="predicted"/>